<dbReference type="OrthoDB" id="195620at2"/>
<accession>A0A094IU15</accession>
<protein>
    <recommendedName>
        <fullName evidence="4">DUF3016 domain-containing protein</fullName>
    </recommendedName>
</protein>
<name>A0A094IU15_9GAMM</name>
<evidence type="ECO:0008006" key="4">
    <source>
        <dbReference type="Google" id="ProtNLM"/>
    </source>
</evidence>
<feature type="chain" id="PRO_5001904639" description="DUF3016 domain-containing protein" evidence="1">
    <location>
        <begin position="23"/>
        <end position="170"/>
    </location>
</feature>
<dbReference type="Proteomes" id="UP000053718">
    <property type="component" value="Unassembled WGS sequence"/>
</dbReference>
<gene>
    <name evidence="2" type="ORF">IDAT_04595</name>
</gene>
<dbReference type="AlphaFoldDB" id="A0A094IU15"/>
<dbReference type="eggNOG" id="ENOG50331S4">
    <property type="taxonomic scope" value="Bacteria"/>
</dbReference>
<keyword evidence="1" id="KW-0732">Signal</keyword>
<organism evidence="2 3">
    <name type="scientific">Pseudidiomarina atlantica</name>
    <dbReference type="NCBI Taxonomy" id="1517416"/>
    <lineage>
        <taxon>Bacteria</taxon>
        <taxon>Pseudomonadati</taxon>
        <taxon>Pseudomonadota</taxon>
        <taxon>Gammaproteobacteria</taxon>
        <taxon>Alteromonadales</taxon>
        <taxon>Idiomarinaceae</taxon>
        <taxon>Pseudidiomarina</taxon>
    </lineage>
</organism>
<evidence type="ECO:0000256" key="1">
    <source>
        <dbReference type="SAM" id="SignalP"/>
    </source>
</evidence>
<dbReference type="STRING" id="1517416.IDAT_04595"/>
<evidence type="ECO:0000313" key="2">
    <source>
        <dbReference type="EMBL" id="KFZ29304.1"/>
    </source>
</evidence>
<sequence>MKKLHKLGLAVAAALMTQAAVAAEVKVEWKNVDDYRDIEAVSDIQERFQNRVMENLTKHWQELGQKLPADHELAITMTDLDLTGRIEPTYGVGGSSYIRVLDSLSYPTMTFAFTYTDGTGKVLAESEEVKLKDLADGTSTLRNIHGTSGDNLYREKRLMSEWVREQFNTD</sequence>
<feature type="signal peptide" evidence="1">
    <location>
        <begin position="1"/>
        <end position="22"/>
    </location>
</feature>
<dbReference type="RefSeq" id="WP_034731114.1">
    <property type="nucleotide sequence ID" value="NZ_JPIN01000004.1"/>
</dbReference>
<reference evidence="2 3" key="1">
    <citation type="submission" date="2014-06" db="EMBL/GenBank/DDBJ databases">
        <title>Draft genome sequence of Idiomarina sp. MCCC 1A10513.</title>
        <authorList>
            <person name="Du J."/>
            <person name="Lai Q."/>
            <person name="Shao Z."/>
        </authorList>
    </citation>
    <scope>NUCLEOTIDE SEQUENCE [LARGE SCALE GENOMIC DNA]</scope>
    <source>
        <strain evidence="2 3">MCCC 1A10513</strain>
    </source>
</reference>
<keyword evidence="3" id="KW-1185">Reference proteome</keyword>
<comment type="caution">
    <text evidence="2">The sequence shown here is derived from an EMBL/GenBank/DDBJ whole genome shotgun (WGS) entry which is preliminary data.</text>
</comment>
<proteinExistence type="predicted"/>
<dbReference type="Pfam" id="PF11454">
    <property type="entry name" value="DUF3016"/>
    <property type="match status" value="1"/>
</dbReference>
<dbReference type="InterPro" id="IPR021557">
    <property type="entry name" value="DUF3016"/>
</dbReference>
<evidence type="ECO:0000313" key="3">
    <source>
        <dbReference type="Proteomes" id="UP000053718"/>
    </source>
</evidence>
<dbReference type="EMBL" id="JPIN01000004">
    <property type="protein sequence ID" value="KFZ29304.1"/>
    <property type="molecule type" value="Genomic_DNA"/>
</dbReference>